<evidence type="ECO:0000256" key="1">
    <source>
        <dbReference type="SAM" id="MobiDB-lite"/>
    </source>
</evidence>
<dbReference type="EMBL" id="BDIP01011513">
    <property type="protein sequence ID" value="GIQ93115.1"/>
    <property type="molecule type" value="Genomic_DNA"/>
</dbReference>
<feature type="non-terminal residue" evidence="2">
    <location>
        <position position="41"/>
    </location>
</feature>
<dbReference type="AlphaFoldDB" id="A0A9K3DEZ6"/>
<accession>A0A9K3DEZ6</accession>
<reference evidence="2 3" key="1">
    <citation type="journal article" date="2018" name="PLoS ONE">
        <title>The draft genome of Kipferlia bialata reveals reductive genome evolution in fornicate parasites.</title>
        <authorList>
            <person name="Tanifuji G."/>
            <person name="Takabayashi S."/>
            <person name="Kume K."/>
            <person name="Takagi M."/>
            <person name="Nakayama T."/>
            <person name="Kamikawa R."/>
            <person name="Inagaki Y."/>
            <person name="Hashimoto T."/>
        </authorList>
    </citation>
    <scope>NUCLEOTIDE SEQUENCE [LARGE SCALE GENOMIC DNA]</scope>
    <source>
        <strain evidence="2">NY0173</strain>
    </source>
</reference>
<dbReference type="Proteomes" id="UP000265618">
    <property type="component" value="Unassembled WGS sequence"/>
</dbReference>
<evidence type="ECO:0000313" key="2">
    <source>
        <dbReference type="EMBL" id="GIQ93115.1"/>
    </source>
</evidence>
<keyword evidence="3" id="KW-1185">Reference proteome</keyword>
<proteinExistence type="predicted"/>
<feature type="region of interest" description="Disordered" evidence="1">
    <location>
        <begin position="1"/>
        <end position="20"/>
    </location>
</feature>
<evidence type="ECO:0000313" key="3">
    <source>
        <dbReference type="Proteomes" id="UP000265618"/>
    </source>
</evidence>
<name>A0A9K3DEZ6_9EUKA</name>
<protein>
    <submittedName>
        <fullName evidence="2">Uncharacterized protein</fullName>
    </submittedName>
</protein>
<comment type="caution">
    <text evidence="2">The sequence shown here is derived from an EMBL/GenBank/DDBJ whole genome shotgun (WGS) entry which is preliminary data.</text>
</comment>
<feature type="non-terminal residue" evidence="2">
    <location>
        <position position="1"/>
    </location>
</feature>
<sequence length="41" mass="4611">ADTRYMLVSKGRPARRKASRGIMRSLTSEGVFPPECIDVMK</sequence>
<gene>
    <name evidence="2" type="ORF">KIPB_017358</name>
</gene>
<organism evidence="2 3">
    <name type="scientific">Kipferlia bialata</name>
    <dbReference type="NCBI Taxonomy" id="797122"/>
    <lineage>
        <taxon>Eukaryota</taxon>
        <taxon>Metamonada</taxon>
        <taxon>Carpediemonas-like organisms</taxon>
        <taxon>Kipferlia</taxon>
    </lineage>
</organism>